<dbReference type="SUPFAM" id="SSF74653">
    <property type="entry name" value="TolA/TonB C-terminal domain"/>
    <property type="match status" value="1"/>
</dbReference>
<dbReference type="Pfam" id="PF05569">
    <property type="entry name" value="Peptidase_M56"/>
    <property type="match status" value="1"/>
</dbReference>
<dbReference type="InterPro" id="IPR037066">
    <property type="entry name" value="Plug_dom_sf"/>
</dbReference>
<dbReference type="OrthoDB" id="9814002at2"/>
<feature type="transmembrane region" description="Helical" evidence="1">
    <location>
        <begin position="37"/>
        <end position="57"/>
    </location>
</feature>
<dbReference type="KEGG" id="fgg:FSB75_06725"/>
<gene>
    <name evidence="4" type="ORF">FSB75_06725</name>
</gene>
<dbReference type="Gene3D" id="2.170.130.10">
    <property type="entry name" value="TonB-dependent receptor, plug domain"/>
    <property type="match status" value="1"/>
</dbReference>
<name>A0A5B8UGH2_9BACT</name>
<dbReference type="InterPro" id="IPR012910">
    <property type="entry name" value="Plug_dom"/>
</dbReference>
<dbReference type="AlphaFoldDB" id="A0A5B8UGH2"/>
<feature type="transmembrane region" description="Helical" evidence="1">
    <location>
        <begin position="98"/>
        <end position="119"/>
    </location>
</feature>
<reference evidence="4 5" key="1">
    <citation type="journal article" date="2015" name="Int. J. Syst. Evol. Microbiol.">
        <title>Flavisolibacter ginsenosidimutans sp. nov., with ginsenoside-converting activity isolated from soil used for cultivating ginseng.</title>
        <authorList>
            <person name="Zhao Y."/>
            <person name="Liu Q."/>
            <person name="Kang M.S."/>
            <person name="Jin F."/>
            <person name="Yu H."/>
            <person name="Im W.T."/>
        </authorList>
    </citation>
    <scope>NUCLEOTIDE SEQUENCE [LARGE SCALE GENOMIC DNA]</scope>
    <source>
        <strain evidence="4 5">Gsoil 636</strain>
    </source>
</reference>
<evidence type="ECO:0000256" key="1">
    <source>
        <dbReference type="SAM" id="Phobius"/>
    </source>
</evidence>
<keyword evidence="1" id="KW-1133">Transmembrane helix</keyword>
<dbReference type="PANTHER" id="PTHR34978:SF3">
    <property type="entry name" value="SLR0241 PROTEIN"/>
    <property type="match status" value="1"/>
</dbReference>
<proteinExistence type="predicted"/>
<dbReference type="PANTHER" id="PTHR34978">
    <property type="entry name" value="POSSIBLE SENSOR-TRANSDUCER PROTEIN BLAR"/>
    <property type="match status" value="1"/>
</dbReference>
<dbReference type="Gene3D" id="3.30.1150.10">
    <property type="match status" value="1"/>
</dbReference>
<dbReference type="Proteomes" id="UP000321204">
    <property type="component" value="Chromosome"/>
</dbReference>
<feature type="transmembrane region" description="Helical" evidence="1">
    <location>
        <begin position="268"/>
        <end position="289"/>
    </location>
</feature>
<dbReference type="RefSeq" id="WP_146784621.1">
    <property type="nucleotide sequence ID" value="NZ_BAABIO010000002.1"/>
</dbReference>
<feature type="transmembrane region" description="Helical" evidence="1">
    <location>
        <begin position="6"/>
        <end position="25"/>
    </location>
</feature>
<keyword evidence="1" id="KW-0812">Transmembrane</keyword>
<dbReference type="Pfam" id="PF07715">
    <property type="entry name" value="Plug"/>
    <property type="match status" value="1"/>
</dbReference>
<keyword evidence="1" id="KW-0472">Membrane</keyword>
<sequence>MTVLLSYLLKAVLCSGVLYLYYALALKNKIFHHWNRFYLLAAVVLSLALPLVQIAVFSPEDETNAIRFIKTVQAADDYLQNITVTAHTHSFDTTEWLLAGYATGSLVLLALFAVSLLHIKKLLQTHVVKKLDRINFVNTREPGTPFSFLRYIFWNEDISLQSETGRCIFEHELVHVTEKHTADKLFMQIVLVFFWCNPFFWLMRRELSFVHEFIADKKAVGNRGASAFAAMILQTTFPQQYSSITNSFFQLSIKRRFAMLTKQNNPKLAYAVRIVALPVLALVVFAFTVRTKEGVARTTAPLPLIAFKTDTLPKKEKQIVSVDVNKAKQLLTIYYADGSCETMTEKEATDRGLINNGGYANIQKLPAKKNITKAGIRLEDSSVKPLIVVDGTVVAYTAMSTINPNDIESINVLKGETANAKYGDKGSNGVIEITMKKKQTGAPTAVEVTGKPLQRDLTPVIVEGKPFNNNGSTITQTSTSKNEEVVVVGHPLNHEPLFEQSETPASVDQQVWRNFLEKNMQPIVENMTQNGAKKGKYIANVRFVVEKDGSLSDIQSVNTIGYGADDKIVDMMKSSPKWKPAEQNRKIVCSFHTQPITVVITN</sequence>
<accession>A0A5B8UGH2</accession>
<feature type="domain" description="Peptidase M56" evidence="2">
    <location>
        <begin position="160"/>
        <end position="260"/>
    </location>
</feature>
<dbReference type="CDD" id="cd07341">
    <property type="entry name" value="M56_BlaR1_MecR1_like"/>
    <property type="match status" value="1"/>
</dbReference>
<dbReference type="SUPFAM" id="SSF56935">
    <property type="entry name" value="Porins"/>
    <property type="match status" value="1"/>
</dbReference>
<evidence type="ECO:0000313" key="4">
    <source>
        <dbReference type="EMBL" id="QEC55603.1"/>
    </source>
</evidence>
<dbReference type="EMBL" id="CP042433">
    <property type="protein sequence ID" value="QEC55603.1"/>
    <property type="molecule type" value="Genomic_DNA"/>
</dbReference>
<evidence type="ECO:0000259" key="2">
    <source>
        <dbReference type="Pfam" id="PF05569"/>
    </source>
</evidence>
<evidence type="ECO:0000259" key="3">
    <source>
        <dbReference type="Pfam" id="PF07715"/>
    </source>
</evidence>
<dbReference type="InterPro" id="IPR052173">
    <property type="entry name" value="Beta-lactam_resp_regulator"/>
</dbReference>
<keyword evidence="5" id="KW-1185">Reference proteome</keyword>
<evidence type="ECO:0000313" key="5">
    <source>
        <dbReference type="Proteomes" id="UP000321204"/>
    </source>
</evidence>
<feature type="domain" description="TonB-dependent receptor plug" evidence="3">
    <location>
        <begin position="383"/>
        <end position="430"/>
    </location>
</feature>
<organism evidence="4 5">
    <name type="scientific">Flavisolibacter ginsenosidimutans</name>
    <dbReference type="NCBI Taxonomy" id="661481"/>
    <lineage>
        <taxon>Bacteria</taxon>
        <taxon>Pseudomonadati</taxon>
        <taxon>Bacteroidota</taxon>
        <taxon>Chitinophagia</taxon>
        <taxon>Chitinophagales</taxon>
        <taxon>Chitinophagaceae</taxon>
        <taxon>Flavisolibacter</taxon>
    </lineage>
</organism>
<dbReference type="InterPro" id="IPR008756">
    <property type="entry name" value="Peptidase_M56"/>
</dbReference>
<protein>
    <recommendedName>
        <fullName evidence="6">TonB family protein</fullName>
    </recommendedName>
</protein>
<evidence type="ECO:0008006" key="6">
    <source>
        <dbReference type="Google" id="ProtNLM"/>
    </source>
</evidence>